<keyword evidence="2" id="KW-0378">Hydrolase</keyword>
<dbReference type="InterPro" id="IPR023631">
    <property type="entry name" value="Amidase_dom"/>
</dbReference>
<dbReference type="PROSITE" id="PS00571">
    <property type="entry name" value="AMIDASES"/>
    <property type="match status" value="1"/>
</dbReference>
<dbReference type="InterPro" id="IPR020556">
    <property type="entry name" value="Amidase_CS"/>
</dbReference>
<evidence type="ECO:0000313" key="5">
    <source>
        <dbReference type="Proteomes" id="UP001221757"/>
    </source>
</evidence>
<protein>
    <submittedName>
        <fullName evidence="4">Amidase signature domain-containing protein</fullName>
    </submittedName>
</protein>
<dbReference type="GO" id="GO:0004040">
    <property type="term" value="F:amidase activity"/>
    <property type="evidence" value="ECO:0007669"/>
    <property type="project" value="TreeGrafter"/>
</dbReference>
<dbReference type="InterPro" id="IPR036928">
    <property type="entry name" value="AS_sf"/>
</dbReference>
<dbReference type="Proteomes" id="UP001221757">
    <property type="component" value="Unassembled WGS sequence"/>
</dbReference>
<comment type="caution">
    <text evidence="4">The sequence shown here is derived from an EMBL/GenBank/DDBJ whole genome shotgun (WGS) entry which is preliminary data.</text>
</comment>
<dbReference type="PANTHER" id="PTHR45847:SF6">
    <property type="entry name" value="FATTY ACID AMIDE HYDROLASE"/>
    <property type="match status" value="1"/>
</dbReference>
<organism evidence="4 5">
    <name type="scientific">Mycena rosella</name>
    <name type="common">Pink bonnet</name>
    <name type="synonym">Agaricus rosellus</name>
    <dbReference type="NCBI Taxonomy" id="1033263"/>
    <lineage>
        <taxon>Eukaryota</taxon>
        <taxon>Fungi</taxon>
        <taxon>Dikarya</taxon>
        <taxon>Basidiomycota</taxon>
        <taxon>Agaricomycotina</taxon>
        <taxon>Agaricomycetes</taxon>
        <taxon>Agaricomycetidae</taxon>
        <taxon>Agaricales</taxon>
        <taxon>Marasmiineae</taxon>
        <taxon>Mycenaceae</taxon>
        <taxon>Mycena</taxon>
    </lineage>
</organism>
<dbReference type="SUPFAM" id="SSF75304">
    <property type="entry name" value="Amidase signature (AS) enzymes"/>
    <property type="match status" value="1"/>
</dbReference>
<sequence length="382" mass="40962">MSPGIAPFPLYSHPAPDVAFLQQLKGPLSEAKQTPRAEAVSAVPKFSPSEHGAFIKATASNIVDHIKRGEWTTTQVKATLFTEALEQVKILDDETNMILRVWGFSAFVNKPAATDADIVAILESAGAVPIAKTNIPQTMFSFECSNPIFGRTTNPYNEGYTSGGSSGGEAALIAMDGVALGVGSDTGGSMRIPAAFCSFKPSPLRSLCLDLRPQPALAAQWVGVSAQDLDLFCRVVFGVQARSPDLAPISYREHKLPEKLRFGYYAVDCAARQVYRKFYDQVWNTHALDGIIAPVQALPQVAHGHFTTIFALAVGTTLYNVVNSPTGCIPVTKVDPTKDGLSEEWTQAPSPSLVESALYRGKKPMHNPVAMEGMPVGIQIAG</sequence>
<evidence type="ECO:0000259" key="3">
    <source>
        <dbReference type="Pfam" id="PF01425"/>
    </source>
</evidence>
<accession>A0AAD7GJR1</accession>
<name>A0AAD7GJR1_MYCRO</name>
<reference evidence="4" key="1">
    <citation type="submission" date="2023-03" db="EMBL/GenBank/DDBJ databases">
        <title>Massive genome expansion in bonnet fungi (Mycena s.s.) driven by repeated elements and novel gene families across ecological guilds.</title>
        <authorList>
            <consortium name="Lawrence Berkeley National Laboratory"/>
            <person name="Harder C.B."/>
            <person name="Miyauchi S."/>
            <person name="Viragh M."/>
            <person name="Kuo A."/>
            <person name="Thoen E."/>
            <person name="Andreopoulos B."/>
            <person name="Lu D."/>
            <person name="Skrede I."/>
            <person name="Drula E."/>
            <person name="Henrissat B."/>
            <person name="Morin E."/>
            <person name="Kohler A."/>
            <person name="Barry K."/>
            <person name="LaButti K."/>
            <person name="Morin E."/>
            <person name="Salamov A."/>
            <person name="Lipzen A."/>
            <person name="Mereny Z."/>
            <person name="Hegedus B."/>
            <person name="Baldrian P."/>
            <person name="Stursova M."/>
            <person name="Weitz H."/>
            <person name="Taylor A."/>
            <person name="Grigoriev I.V."/>
            <person name="Nagy L.G."/>
            <person name="Martin F."/>
            <person name="Kauserud H."/>
        </authorList>
    </citation>
    <scope>NUCLEOTIDE SEQUENCE</scope>
    <source>
        <strain evidence="4">CBHHK067</strain>
    </source>
</reference>
<feature type="domain" description="Amidase" evidence="3">
    <location>
        <begin position="103"/>
        <end position="266"/>
    </location>
</feature>
<proteinExistence type="inferred from homology"/>
<dbReference type="InterPro" id="IPR052096">
    <property type="entry name" value="Endocannabinoid_amidase"/>
</dbReference>
<dbReference type="EMBL" id="JARKIE010000043">
    <property type="protein sequence ID" value="KAJ7694086.1"/>
    <property type="molecule type" value="Genomic_DNA"/>
</dbReference>
<evidence type="ECO:0000313" key="4">
    <source>
        <dbReference type="EMBL" id="KAJ7694086.1"/>
    </source>
</evidence>
<dbReference type="Pfam" id="PF01425">
    <property type="entry name" value="Amidase"/>
    <property type="match status" value="1"/>
</dbReference>
<evidence type="ECO:0000256" key="1">
    <source>
        <dbReference type="ARBA" id="ARBA00009199"/>
    </source>
</evidence>
<keyword evidence="5" id="KW-1185">Reference proteome</keyword>
<dbReference type="PANTHER" id="PTHR45847">
    <property type="entry name" value="FATTY ACID AMIDE HYDROLASE"/>
    <property type="match status" value="1"/>
</dbReference>
<dbReference type="Gene3D" id="3.90.1300.10">
    <property type="entry name" value="Amidase signature (AS) domain"/>
    <property type="match status" value="2"/>
</dbReference>
<dbReference type="GO" id="GO:0017064">
    <property type="term" value="F:fatty acid amide hydrolase activity"/>
    <property type="evidence" value="ECO:0007669"/>
    <property type="project" value="TreeGrafter"/>
</dbReference>
<comment type="similarity">
    <text evidence="1">Belongs to the amidase family.</text>
</comment>
<dbReference type="AlphaFoldDB" id="A0AAD7GJR1"/>
<dbReference type="GO" id="GO:0009062">
    <property type="term" value="P:fatty acid catabolic process"/>
    <property type="evidence" value="ECO:0007669"/>
    <property type="project" value="TreeGrafter"/>
</dbReference>
<gene>
    <name evidence="4" type="ORF">B0H17DRAFT_1199343</name>
</gene>
<evidence type="ECO:0000256" key="2">
    <source>
        <dbReference type="ARBA" id="ARBA00022801"/>
    </source>
</evidence>